<gene>
    <name evidence="2" type="ORF">HDU87_003577</name>
</gene>
<evidence type="ECO:0000256" key="1">
    <source>
        <dbReference type="SAM" id="MobiDB-lite"/>
    </source>
</evidence>
<dbReference type="AlphaFoldDB" id="A0AAD5XR95"/>
<feature type="compositionally biased region" description="Polar residues" evidence="1">
    <location>
        <begin position="1"/>
        <end position="18"/>
    </location>
</feature>
<feature type="compositionally biased region" description="Acidic residues" evidence="1">
    <location>
        <begin position="92"/>
        <end position="102"/>
    </location>
</feature>
<feature type="region of interest" description="Disordered" evidence="1">
    <location>
        <begin position="1"/>
        <end position="109"/>
    </location>
</feature>
<dbReference type="EMBL" id="JADGJQ010000026">
    <property type="protein sequence ID" value="KAJ3178503.1"/>
    <property type="molecule type" value="Genomic_DNA"/>
</dbReference>
<protein>
    <submittedName>
        <fullName evidence="2">Uncharacterized protein</fullName>
    </submittedName>
</protein>
<sequence>MTVNTTAPIETVQLSPRQPQAPPNTPTGPVAAAPAGLASAVTAAAPGAGSATSSAASTPTIPAAPANTPVSPSRRALPSPLGKTPPTKFSETDSDDNDDKDSDDGKLPHEAADLLPHASLVKYANFKGFVSLVVTPFFQGMFYGFGEGTAKVLIGRWFGIDPLTALGGNPAALQSDRRRRRKPFDFFGLFGRKRDAGSVVAAAAGEPEMGGPVGWISSKLRSNAIEGSNGGDAGLKYFSMGMDDSAPPPPVSGFSRQDERRSAFT</sequence>
<feature type="compositionally biased region" description="Low complexity" evidence="1">
    <location>
        <begin position="27"/>
        <end position="69"/>
    </location>
</feature>
<reference evidence="2" key="1">
    <citation type="submission" date="2020-05" db="EMBL/GenBank/DDBJ databases">
        <title>Phylogenomic resolution of chytrid fungi.</title>
        <authorList>
            <person name="Stajich J.E."/>
            <person name="Amses K."/>
            <person name="Simmons R."/>
            <person name="Seto K."/>
            <person name="Myers J."/>
            <person name="Bonds A."/>
            <person name="Quandt C.A."/>
            <person name="Barry K."/>
            <person name="Liu P."/>
            <person name="Grigoriev I."/>
            <person name="Longcore J.E."/>
            <person name="James T.Y."/>
        </authorList>
    </citation>
    <scope>NUCLEOTIDE SEQUENCE</scope>
    <source>
        <strain evidence="2">JEL0379</strain>
    </source>
</reference>
<organism evidence="2 3">
    <name type="scientific">Geranomyces variabilis</name>
    <dbReference type="NCBI Taxonomy" id="109894"/>
    <lineage>
        <taxon>Eukaryota</taxon>
        <taxon>Fungi</taxon>
        <taxon>Fungi incertae sedis</taxon>
        <taxon>Chytridiomycota</taxon>
        <taxon>Chytridiomycota incertae sedis</taxon>
        <taxon>Chytridiomycetes</taxon>
        <taxon>Spizellomycetales</taxon>
        <taxon>Powellomycetaceae</taxon>
        <taxon>Geranomyces</taxon>
    </lineage>
</organism>
<keyword evidence="3" id="KW-1185">Reference proteome</keyword>
<comment type="caution">
    <text evidence="2">The sequence shown here is derived from an EMBL/GenBank/DDBJ whole genome shotgun (WGS) entry which is preliminary data.</text>
</comment>
<evidence type="ECO:0000313" key="2">
    <source>
        <dbReference type="EMBL" id="KAJ3178503.1"/>
    </source>
</evidence>
<proteinExistence type="predicted"/>
<accession>A0AAD5XR95</accession>
<feature type="compositionally biased region" description="Basic and acidic residues" evidence="1">
    <location>
        <begin position="256"/>
        <end position="265"/>
    </location>
</feature>
<dbReference type="Proteomes" id="UP001212152">
    <property type="component" value="Unassembled WGS sequence"/>
</dbReference>
<name>A0AAD5XR95_9FUNG</name>
<feature type="region of interest" description="Disordered" evidence="1">
    <location>
        <begin position="238"/>
        <end position="265"/>
    </location>
</feature>
<evidence type="ECO:0000313" key="3">
    <source>
        <dbReference type="Proteomes" id="UP001212152"/>
    </source>
</evidence>